<dbReference type="PROSITE" id="PS51257">
    <property type="entry name" value="PROKAR_LIPOPROTEIN"/>
    <property type="match status" value="1"/>
</dbReference>
<proteinExistence type="predicted"/>
<sequence>MCDDRADTKKRYSRRTNNTDVSSSVLQVLAACTSGKLTNITRVQPHSLCTHDQTVQNHHNSRKRPNPLNNSPLNNSPPIHANLNNSPNNIPREQHIIKSLIKSKRINLQHQQIKMKNSHKYCT</sequence>
<accession>A0A1A9ZCN3</accession>
<reference evidence="2" key="2">
    <citation type="submission" date="2020-05" db="UniProtKB">
        <authorList>
            <consortium name="EnsemblMetazoa"/>
        </authorList>
    </citation>
    <scope>IDENTIFICATION</scope>
    <source>
        <strain evidence="2">IAEA</strain>
    </source>
</reference>
<reference evidence="3" key="1">
    <citation type="submission" date="2014-03" db="EMBL/GenBank/DDBJ databases">
        <authorList>
            <person name="Aksoy S."/>
            <person name="Warren W."/>
            <person name="Wilson R.K."/>
        </authorList>
    </citation>
    <scope>NUCLEOTIDE SEQUENCE [LARGE SCALE GENOMIC DNA]</scope>
    <source>
        <strain evidence="3">IAEA</strain>
    </source>
</reference>
<dbReference type="Proteomes" id="UP000092445">
    <property type="component" value="Unassembled WGS sequence"/>
</dbReference>
<feature type="compositionally biased region" description="Basic and acidic residues" evidence="1">
    <location>
        <begin position="1"/>
        <end position="10"/>
    </location>
</feature>
<dbReference type="VEuPathDB" id="VectorBase:GPAI010655"/>
<name>A0A1A9ZCN3_GLOPL</name>
<evidence type="ECO:0000313" key="2">
    <source>
        <dbReference type="EnsemblMetazoa" id="GPAI010655-PA"/>
    </source>
</evidence>
<feature type="region of interest" description="Disordered" evidence="1">
    <location>
        <begin position="1"/>
        <end position="22"/>
    </location>
</feature>
<feature type="region of interest" description="Disordered" evidence="1">
    <location>
        <begin position="50"/>
        <end position="90"/>
    </location>
</feature>
<evidence type="ECO:0000256" key="1">
    <source>
        <dbReference type="SAM" id="MobiDB-lite"/>
    </source>
</evidence>
<organism evidence="2 3">
    <name type="scientific">Glossina pallidipes</name>
    <name type="common">Tsetse fly</name>
    <dbReference type="NCBI Taxonomy" id="7398"/>
    <lineage>
        <taxon>Eukaryota</taxon>
        <taxon>Metazoa</taxon>
        <taxon>Ecdysozoa</taxon>
        <taxon>Arthropoda</taxon>
        <taxon>Hexapoda</taxon>
        <taxon>Insecta</taxon>
        <taxon>Pterygota</taxon>
        <taxon>Neoptera</taxon>
        <taxon>Endopterygota</taxon>
        <taxon>Diptera</taxon>
        <taxon>Brachycera</taxon>
        <taxon>Muscomorpha</taxon>
        <taxon>Hippoboscoidea</taxon>
        <taxon>Glossinidae</taxon>
        <taxon>Glossina</taxon>
    </lineage>
</organism>
<dbReference type="AlphaFoldDB" id="A0A1A9ZCN3"/>
<protein>
    <submittedName>
        <fullName evidence="2">Uncharacterized protein</fullName>
    </submittedName>
</protein>
<keyword evidence="3" id="KW-1185">Reference proteome</keyword>
<dbReference type="EnsemblMetazoa" id="GPAI010655-RA">
    <property type="protein sequence ID" value="GPAI010655-PA"/>
    <property type="gene ID" value="GPAI010655"/>
</dbReference>
<feature type="compositionally biased region" description="Low complexity" evidence="1">
    <location>
        <begin position="66"/>
        <end position="78"/>
    </location>
</feature>
<evidence type="ECO:0000313" key="3">
    <source>
        <dbReference type="Proteomes" id="UP000092445"/>
    </source>
</evidence>